<geneLocation type="plasmid" evidence="2 3">
    <name>PPGU16_p1</name>
</geneLocation>
<evidence type="ECO:0000313" key="3">
    <source>
        <dbReference type="Proteomes" id="UP000510888"/>
    </source>
</evidence>
<reference evidence="2 3" key="1">
    <citation type="journal article" date="2020" name="Genes (Basel)">
        <title>Genomic Comparison of Insect Gut Symbionts from Divergent Burkholderia Subclades.</title>
        <authorList>
            <person name="Takeshita K."/>
            <person name="Kikuchi Y."/>
        </authorList>
    </citation>
    <scope>NUCLEOTIDE SEQUENCE [LARGE SCALE GENOMIC DNA]</scope>
    <source>
        <strain evidence="2 3">PGU16</strain>
        <plasmid evidence="2 3">PPGU16_p1</plasmid>
    </source>
</reference>
<keyword evidence="1" id="KW-1133">Transmembrane helix</keyword>
<organism evidence="2 3">
    <name type="scientific">Paraburkholderia largidicola</name>
    <dbReference type="NCBI Taxonomy" id="3014751"/>
    <lineage>
        <taxon>Bacteria</taxon>
        <taxon>Pseudomonadati</taxon>
        <taxon>Pseudomonadota</taxon>
        <taxon>Betaproteobacteria</taxon>
        <taxon>Burkholderiales</taxon>
        <taxon>Burkholderiaceae</taxon>
        <taxon>Paraburkholderia</taxon>
    </lineage>
</organism>
<feature type="transmembrane region" description="Helical" evidence="1">
    <location>
        <begin position="239"/>
        <end position="256"/>
    </location>
</feature>
<feature type="transmembrane region" description="Helical" evidence="1">
    <location>
        <begin position="109"/>
        <end position="135"/>
    </location>
</feature>
<feature type="transmembrane region" description="Helical" evidence="1">
    <location>
        <begin position="75"/>
        <end position="97"/>
    </location>
</feature>
<keyword evidence="2" id="KW-0614">Plasmid</keyword>
<dbReference type="EMBL" id="AP023176">
    <property type="protein sequence ID" value="BCF93870.1"/>
    <property type="molecule type" value="Genomic_DNA"/>
</dbReference>
<keyword evidence="3" id="KW-1185">Reference proteome</keyword>
<keyword evidence="1" id="KW-0812">Transmembrane</keyword>
<dbReference type="InterPro" id="IPR018688">
    <property type="entry name" value="PpoB2-like"/>
</dbReference>
<feature type="transmembrane region" description="Helical" evidence="1">
    <location>
        <begin position="194"/>
        <end position="215"/>
    </location>
</feature>
<protein>
    <recommendedName>
        <fullName evidence="4">Metal-binding protein</fullName>
    </recommendedName>
</protein>
<dbReference type="KEGG" id="plad:PPGU16_69370"/>
<gene>
    <name evidence="2" type="ORF">PPGU16_69370</name>
</gene>
<name>A0A7I8C0X4_9BURK</name>
<proteinExistence type="predicted"/>
<evidence type="ECO:0000313" key="2">
    <source>
        <dbReference type="EMBL" id="BCF93870.1"/>
    </source>
</evidence>
<feature type="transmembrane region" description="Helical" evidence="1">
    <location>
        <begin position="147"/>
        <end position="167"/>
    </location>
</feature>
<dbReference type="Pfam" id="PF09948">
    <property type="entry name" value="PpoB2"/>
    <property type="match status" value="1"/>
</dbReference>
<evidence type="ECO:0000256" key="1">
    <source>
        <dbReference type="SAM" id="Phobius"/>
    </source>
</evidence>
<dbReference type="Proteomes" id="UP000510888">
    <property type="component" value="Plasmid PPGU16_p1"/>
</dbReference>
<dbReference type="AlphaFoldDB" id="A0A7I8C0X4"/>
<dbReference type="PROSITE" id="PS51257">
    <property type="entry name" value="PROKAR_LIPOPROTEIN"/>
    <property type="match status" value="1"/>
</dbReference>
<feature type="transmembrane region" description="Helical" evidence="1">
    <location>
        <begin position="20"/>
        <end position="44"/>
    </location>
</feature>
<accession>A0A7I8C0X4</accession>
<evidence type="ECO:0008006" key="4">
    <source>
        <dbReference type="Google" id="ProtNLM"/>
    </source>
</evidence>
<sequence>MRTDSARPLMNAGASRRTFFGVTALVFVACAALTVIGCLSMSAMGELPMPGGWSLSMTWAPMCGQKWPRVAATFVGMWIVMMVAMMLPSLAPVLWRYHEAIGRKGVTGVALVAAGYFFAWAVLGVIVFALGFALMTLVLQMPLLARAVPLTAGCVVLLAGIAQFSAWKSRYLACSRMLTAPGSASDAWAYGTRLGAHCIVCCAGLTSVLLVSGMMDLRAMALVTLAITAERLAPSPERVAQAIGVIVVIKGLWMLLQSS</sequence>
<dbReference type="RefSeq" id="WP_180725427.1">
    <property type="nucleotide sequence ID" value="NZ_AP023176.1"/>
</dbReference>
<keyword evidence="1" id="KW-0472">Membrane</keyword>